<keyword evidence="2" id="KW-1185">Reference proteome</keyword>
<organism evidence="1 2">
    <name type="scientific">Petrolisthes cinctipes</name>
    <name type="common">Flat porcelain crab</name>
    <dbReference type="NCBI Taxonomy" id="88211"/>
    <lineage>
        <taxon>Eukaryota</taxon>
        <taxon>Metazoa</taxon>
        <taxon>Ecdysozoa</taxon>
        <taxon>Arthropoda</taxon>
        <taxon>Crustacea</taxon>
        <taxon>Multicrustacea</taxon>
        <taxon>Malacostraca</taxon>
        <taxon>Eumalacostraca</taxon>
        <taxon>Eucarida</taxon>
        <taxon>Decapoda</taxon>
        <taxon>Pleocyemata</taxon>
        <taxon>Anomura</taxon>
        <taxon>Galatheoidea</taxon>
        <taxon>Porcellanidae</taxon>
        <taxon>Petrolisthes</taxon>
    </lineage>
</organism>
<dbReference type="Proteomes" id="UP001286313">
    <property type="component" value="Unassembled WGS sequence"/>
</dbReference>
<accession>A0AAE1ESB5</accession>
<evidence type="ECO:0000313" key="2">
    <source>
        <dbReference type="Proteomes" id="UP001286313"/>
    </source>
</evidence>
<comment type="caution">
    <text evidence="1">The sequence shown here is derived from an EMBL/GenBank/DDBJ whole genome shotgun (WGS) entry which is preliminary data.</text>
</comment>
<protein>
    <submittedName>
        <fullName evidence="1">Uncharacterized protein</fullName>
    </submittedName>
</protein>
<sequence>MAGVMYQGYASYLQAYQRSPYCPPSAPLPLNHYDKAYLSTPINHNNMVAITLHAPITSTPQPCTSVPILFDSTIAAFPSVLAFLQVILIGST</sequence>
<dbReference type="AlphaFoldDB" id="A0AAE1ESB5"/>
<gene>
    <name evidence="1" type="ORF">Pcinc_033409</name>
</gene>
<dbReference type="EMBL" id="JAWQEG010004700">
    <property type="protein sequence ID" value="KAK3860548.1"/>
    <property type="molecule type" value="Genomic_DNA"/>
</dbReference>
<proteinExistence type="predicted"/>
<evidence type="ECO:0000313" key="1">
    <source>
        <dbReference type="EMBL" id="KAK3860548.1"/>
    </source>
</evidence>
<reference evidence="1" key="1">
    <citation type="submission" date="2023-10" db="EMBL/GenBank/DDBJ databases">
        <title>Genome assemblies of two species of porcelain crab, Petrolisthes cinctipes and Petrolisthes manimaculis (Anomura: Porcellanidae).</title>
        <authorList>
            <person name="Angst P."/>
        </authorList>
    </citation>
    <scope>NUCLEOTIDE SEQUENCE</scope>
    <source>
        <strain evidence="1">PB745_01</strain>
        <tissue evidence="1">Gill</tissue>
    </source>
</reference>
<name>A0AAE1ESB5_PETCI</name>